<sequence>MSDPPTPSPYHESEPLVGKMFRVLYLNNPALIEPGSRDDHIECNLSPTSLGQHPQFTALSYCWDVPEPKVPILCNGVKLQVRPNLQSALRQLRLPEKQVCIWADALCINQDDLEERVRQVKFMKEIFEAAAEVIVWLGDESDDSDIGMQAAKELADAARKYLEQRDTIYNMPADDPLVDEIFGKFRRGSEYPRFHALSQILNRNWFHRTWVVQEAAVARKLKILCGGSVMTWEDFTLVASLRSQLNLTTSANDKNVTPLILANTRLDYQNGVNRDLLSIMYRHRVFEATVPRDKVYGLGGLAGDDIAKHFMANVDYAGHEFVLYREVAAEMLKRGQLGVLSVAPGLNREHADGLPTWAPDWRVTRQSPCLGLWNEHDIHLVRYKASGDSEPSVRFNDAGSLLALECCRVDTIEAVGDIMIVEDIPHGFPGILRLPKFAYMLDNWRQVTRTSQSAEYPTSEPIADAFVQTLVGGPPSSTLTCCDSNTISSPVRLAYFAG</sequence>
<dbReference type="PANTHER" id="PTHR24148">
    <property type="entry name" value="ANKYRIN REPEAT DOMAIN-CONTAINING PROTEIN 39 HOMOLOG-RELATED"/>
    <property type="match status" value="1"/>
</dbReference>
<accession>A0A9P1M739</accession>
<dbReference type="InterPro" id="IPR052895">
    <property type="entry name" value="HetReg/Transcr_Mod"/>
</dbReference>
<dbReference type="OrthoDB" id="2157530at2759"/>
<dbReference type="Proteomes" id="UP000838763">
    <property type="component" value="Unassembled WGS sequence"/>
</dbReference>
<gene>
    <name evidence="2" type="ORF">PPNO1_LOCUS1851</name>
</gene>
<dbReference type="InterPro" id="IPR010730">
    <property type="entry name" value="HET"/>
</dbReference>
<evidence type="ECO:0000313" key="2">
    <source>
        <dbReference type="EMBL" id="CAI4212081.1"/>
    </source>
</evidence>
<comment type="caution">
    <text evidence="2">The sequence shown here is derived from an EMBL/GenBank/DDBJ whole genome shotgun (WGS) entry which is preliminary data.</text>
</comment>
<name>A0A9P1M739_9PEZI</name>
<evidence type="ECO:0000259" key="1">
    <source>
        <dbReference type="Pfam" id="PF06985"/>
    </source>
</evidence>
<proteinExistence type="predicted"/>
<feature type="domain" description="Heterokaryon incompatibility" evidence="1">
    <location>
        <begin position="56"/>
        <end position="214"/>
    </location>
</feature>
<organism evidence="2 3">
    <name type="scientific">Parascedosporium putredinis</name>
    <dbReference type="NCBI Taxonomy" id="1442378"/>
    <lineage>
        <taxon>Eukaryota</taxon>
        <taxon>Fungi</taxon>
        <taxon>Dikarya</taxon>
        <taxon>Ascomycota</taxon>
        <taxon>Pezizomycotina</taxon>
        <taxon>Sordariomycetes</taxon>
        <taxon>Hypocreomycetidae</taxon>
        <taxon>Microascales</taxon>
        <taxon>Microascaceae</taxon>
        <taxon>Parascedosporium</taxon>
    </lineage>
</organism>
<dbReference type="EMBL" id="CALLCH030000003">
    <property type="protein sequence ID" value="CAI4212081.1"/>
    <property type="molecule type" value="Genomic_DNA"/>
</dbReference>
<dbReference type="Pfam" id="PF06985">
    <property type="entry name" value="HET"/>
    <property type="match status" value="1"/>
</dbReference>
<protein>
    <recommendedName>
        <fullName evidence="1">Heterokaryon incompatibility domain-containing protein</fullName>
    </recommendedName>
</protein>
<dbReference type="AlphaFoldDB" id="A0A9P1M739"/>
<dbReference type="PANTHER" id="PTHR24148:SF73">
    <property type="entry name" value="HET DOMAIN PROTEIN (AFU_ORTHOLOGUE AFUA_8G01020)"/>
    <property type="match status" value="1"/>
</dbReference>
<evidence type="ECO:0000313" key="3">
    <source>
        <dbReference type="Proteomes" id="UP000838763"/>
    </source>
</evidence>
<keyword evidence="3" id="KW-1185">Reference proteome</keyword>
<reference evidence="2" key="1">
    <citation type="submission" date="2022-11" db="EMBL/GenBank/DDBJ databases">
        <authorList>
            <person name="Scott C."/>
            <person name="Bruce N."/>
        </authorList>
    </citation>
    <scope>NUCLEOTIDE SEQUENCE</scope>
</reference>